<organism evidence="2 3">
    <name type="scientific">Naegleria fowleri</name>
    <name type="common">Brain eating amoeba</name>
    <dbReference type="NCBI Taxonomy" id="5763"/>
    <lineage>
        <taxon>Eukaryota</taxon>
        <taxon>Discoba</taxon>
        <taxon>Heterolobosea</taxon>
        <taxon>Tetramitia</taxon>
        <taxon>Eutetramitia</taxon>
        <taxon>Vahlkampfiidae</taxon>
        <taxon>Naegleria</taxon>
    </lineage>
</organism>
<evidence type="ECO:0000313" key="3">
    <source>
        <dbReference type="Proteomes" id="UP000444721"/>
    </source>
</evidence>
<gene>
    <name evidence="2" type="ORF">FDP41_006992</name>
</gene>
<feature type="region of interest" description="Disordered" evidence="1">
    <location>
        <begin position="222"/>
        <end position="244"/>
    </location>
</feature>
<sequence length="244" mass="27843">MSFPPSPFARRTQQFITHNNTTVEENNFQSNDLLYVTNSNHANIKLTGARCMKIILDGNNHSTLTFNVNSITTGFVEVMKCDSTKIIIGPNCVHKINTLQLDALNNCEIIFNLADENSSNIEYMTNFCSELSIISNIECKNIKMIIQTESGTVLFDSLMIFETVEEHILQNNRSSIQFKSKFSPSTAVDQTISMETEIVIREGLNGYVSTKRRNKQKTRFNKNSMKRWTSSSKRMDFKSKTNNH</sequence>
<dbReference type="RefSeq" id="XP_044558722.1">
    <property type="nucleotide sequence ID" value="XM_044710687.1"/>
</dbReference>
<dbReference type="VEuPathDB" id="AmoebaDB:NF0083030"/>
<dbReference type="OrthoDB" id="10255889at2759"/>
<dbReference type="GeneID" id="68114210"/>
<dbReference type="Proteomes" id="UP000444721">
    <property type="component" value="Unassembled WGS sequence"/>
</dbReference>
<feature type="compositionally biased region" description="Basic and acidic residues" evidence="1">
    <location>
        <begin position="233"/>
        <end position="244"/>
    </location>
</feature>
<feature type="compositionally biased region" description="Polar residues" evidence="1">
    <location>
        <begin position="222"/>
        <end position="232"/>
    </location>
</feature>
<protein>
    <recommendedName>
        <fullName evidence="4">Adenylate cyclase-associated CAP C-terminal domain-containing protein</fullName>
    </recommendedName>
</protein>
<accession>A0A6A5BM84</accession>
<dbReference type="VEuPathDB" id="AmoebaDB:NfTy_089800"/>
<comment type="caution">
    <text evidence="2">The sequence shown here is derived from an EMBL/GenBank/DDBJ whole genome shotgun (WGS) entry which is preliminary data.</text>
</comment>
<evidence type="ECO:0008006" key="4">
    <source>
        <dbReference type="Google" id="ProtNLM"/>
    </source>
</evidence>
<reference evidence="2 3" key="1">
    <citation type="journal article" date="2019" name="Sci. Rep.">
        <title>Nanopore sequencing improves the draft genome of the human pathogenic amoeba Naegleria fowleri.</title>
        <authorList>
            <person name="Liechti N."/>
            <person name="Schurch N."/>
            <person name="Bruggmann R."/>
            <person name="Wittwer M."/>
        </authorList>
    </citation>
    <scope>NUCLEOTIDE SEQUENCE [LARGE SCALE GENOMIC DNA]</scope>
    <source>
        <strain evidence="2 3">ATCC 30894</strain>
    </source>
</reference>
<dbReference type="EMBL" id="VFQX01000055">
    <property type="protein sequence ID" value="KAF0974009.1"/>
    <property type="molecule type" value="Genomic_DNA"/>
</dbReference>
<proteinExistence type="predicted"/>
<keyword evidence="3" id="KW-1185">Reference proteome</keyword>
<evidence type="ECO:0000256" key="1">
    <source>
        <dbReference type="SAM" id="MobiDB-lite"/>
    </source>
</evidence>
<name>A0A6A5BM84_NAEFO</name>
<dbReference type="VEuPathDB" id="AmoebaDB:FDP41_006992"/>
<evidence type="ECO:0000313" key="2">
    <source>
        <dbReference type="EMBL" id="KAF0974009.1"/>
    </source>
</evidence>
<dbReference type="AlphaFoldDB" id="A0A6A5BM84"/>